<keyword evidence="5" id="KW-1185">Reference proteome</keyword>
<dbReference type="Pfam" id="PF02518">
    <property type="entry name" value="HATPase_c"/>
    <property type="match status" value="1"/>
</dbReference>
<keyword evidence="1" id="KW-0472">Membrane</keyword>
<feature type="transmembrane region" description="Helical" evidence="1">
    <location>
        <begin position="79"/>
        <end position="102"/>
    </location>
</feature>
<keyword evidence="1" id="KW-1133">Transmembrane helix</keyword>
<sequence length="336" mass="38555">MDSQFSKEHRGYYHFTFGLSFIIVLITSSFFLQDSLNLTHFILTSMNWFFFFFLVPLWLSGWIVFALRRRSIHHTALEFGLIWIIFLFGSLLKEAVNSVYLLTPSSSFYELISLTFFWAAIFYAIERAYYSGKLLLSSKIKTIKAEADARRYQLNPHMLFNSLNTISSLIYTDPQKADMVLHKLAELLRYSLDVSSNKFVTLSVEIDVVKKYLEIEQARFEDKLDVSFAIEQDCLNLLLPPLILQSLVENAIKHNSFSNGLLIDVRVYNKGHRVSIEVADNGVGFGAKLNSEQNFKGTGLKNIESQIKLLHRAVIKFSNYSDVLGHGAHVMISFDI</sequence>
<proteinExistence type="predicted"/>
<feature type="transmembrane region" description="Helical" evidence="1">
    <location>
        <begin position="48"/>
        <end position="67"/>
    </location>
</feature>
<dbReference type="InterPro" id="IPR010559">
    <property type="entry name" value="Sig_transdc_His_kin_internal"/>
</dbReference>
<feature type="transmembrane region" description="Helical" evidence="1">
    <location>
        <begin position="12"/>
        <end position="32"/>
    </location>
</feature>
<dbReference type="Gene3D" id="3.30.565.10">
    <property type="entry name" value="Histidine kinase-like ATPase, C-terminal domain"/>
    <property type="match status" value="1"/>
</dbReference>
<keyword evidence="1" id="KW-0812">Transmembrane</keyword>
<comment type="caution">
    <text evidence="4">The sequence shown here is derived from an EMBL/GenBank/DDBJ whole genome shotgun (WGS) entry which is preliminary data.</text>
</comment>
<dbReference type="GO" id="GO:0016301">
    <property type="term" value="F:kinase activity"/>
    <property type="evidence" value="ECO:0007669"/>
    <property type="project" value="UniProtKB-KW"/>
</dbReference>
<evidence type="ECO:0000313" key="4">
    <source>
        <dbReference type="EMBL" id="MDP4535113.1"/>
    </source>
</evidence>
<evidence type="ECO:0000256" key="1">
    <source>
        <dbReference type="SAM" id="Phobius"/>
    </source>
</evidence>
<dbReference type="PANTHER" id="PTHR34220:SF7">
    <property type="entry name" value="SENSOR HISTIDINE KINASE YPDA"/>
    <property type="match status" value="1"/>
</dbReference>
<dbReference type="Proteomes" id="UP001231616">
    <property type="component" value="Unassembled WGS sequence"/>
</dbReference>
<feature type="domain" description="Signal transduction histidine kinase internal region" evidence="3">
    <location>
        <begin position="145"/>
        <end position="224"/>
    </location>
</feature>
<evidence type="ECO:0000259" key="2">
    <source>
        <dbReference type="Pfam" id="PF02518"/>
    </source>
</evidence>
<name>A0ABT9GVN5_9GAMM</name>
<dbReference type="InterPro" id="IPR050640">
    <property type="entry name" value="Bact_2-comp_sensor_kinase"/>
</dbReference>
<dbReference type="PANTHER" id="PTHR34220">
    <property type="entry name" value="SENSOR HISTIDINE KINASE YPDA"/>
    <property type="match status" value="1"/>
</dbReference>
<accession>A0ABT9GVN5</accession>
<dbReference type="InterPro" id="IPR003594">
    <property type="entry name" value="HATPase_dom"/>
</dbReference>
<feature type="transmembrane region" description="Helical" evidence="1">
    <location>
        <begin position="108"/>
        <end position="125"/>
    </location>
</feature>
<gene>
    <name evidence="4" type="ORF">Q3O60_02795</name>
</gene>
<keyword evidence="4" id="KW-0418">Kinase</keyword>
<feature type="domain" description="Histidine kinase/HSP90-like ATPase" evidence="2">
    <location>
        <begin position="243"/>
        <end position="334"/>
    </location>
</feature>
<protein>
    <submittedName>
        <fullName evidence="4">Histidine kinase</fullName>
    </submittedName>
</protein>
<dbReference type="InterPro" id="IPR036890">
    <property type="entry name" value="HATPase_C_sf"/>
</dbReference>
<dbReference type="Pfam" id="PF06580">
    <property type="entry name" value="His_kinase"/>
    <property type="match status" value="1"/>
</dbReference>
<evidence type="ECO:0000313" key="5">
    <source>
        <dbReference type="Proteomes" id="UP001231616"/>
    </source>
</evidence>
<keyword evidence="4" id="KW-0808">Transferase</keyword>
<organism evidence="4 5">
    <name type="scientific">Alkalimonas collagenimarina</name>
    <dbReference type="NCBI Taxonomy" id="400390"/>
    <lineage>
        <taxon>Bacteria</taxon>
        <taxon>Pseudomonadati</taxon>
        <taxon>Pseudomonadota</taxon>
        <taxon>Gammaproteobacteria</taxon>
        <taxon>Alkalimonas</taxon>
    </lineage>
</organism>
<reference evidence="4 5" key="1">
    <citation type="submission" date="2023-08" db="EMBL/GenBank/DDBJ databases">
        <authorList>
            <person name="Joshi A."/>
            <person name="Thite S."/>
        </authorList>
    </citation>
    <scope>NUCLEOTIDE SEQUENCE [LARGE SCALE GENOMIC DNA]</scope>
    <source>
        <strain evidence="4 5">AC40</strain>
    </source>
</reference>
<dbReference type="EMBL" id="JAUZVZ010000003">
    <property type="protein sequence ID" value="MDP4535113.1"/>
    <property type="molecule type" value="Genomic_DNA"/>
</dbReference>
<evidence type="ECO:0000259" key="3">
    <source>
        <dbReference type="Pfam" id="PF06580"/>
    </source>
</evidence>
<dbReference type="SUPFAM" id="SSF55874">
    <property type="entry name" value="ATPase domain of HSP90 chaperone/DNA topoisomerase II/histidine kinase"/>
    <property type="match status" value="1"/>
</dbReference>
<dbReference type="RefSeq" id="WP_305892382.1">
    <property type="nucleotide sequence ID" value="NZ_JAUZVZ010000003.1"/>
</dbReference>